<evidence type="ECO:0000256" key="1">
    <source>
        <dbReference type="ARBA" id="ARBA00003291"/>
    </source>
</evidence>
<dbReference type="InterPro" id="IPR002048">
    <property type="entry name" value="EF_hand_dom"/>
</dbReference>
<dbReference type="SMART" id="SM00054">
    <property type="entry name" value="EFh"/>
    <property type="match status" value="2"/>
</dbReference>
<evidence type="ECO:0000256" key="2">
    <source>
        <dbReference type="ARBA" id="ARBA00022723"/>
    </source>
</evidence>
<keyword evidence="2" id="KW-0479">Metal-binding</keyword>
<dbReference type="FunFam" id="1.10.238.10:FF:000003">
    <property type="entry name" value="Calmodulin A"/>
    <property type="match status" value="1"/>
</dbReference>
<evidence type="ECO:0000313" key="8">
    <source>
        <dbReference type="EMBL" id="BAD30737.1"/>
    </source>
</evidence>
<dbReference type="InterPro" id="IPR018247">
    <property type="entry name" value="EF_Hand_1_Ca_BS"/>
</dbReference>
<keyword evidence="3" id="KW-0677">Repeat</keyword>
<evidence type="ECO:0000259" key="6">
    <source>
        <dbReference type="PROSITE" id="PS50222"/>
    </source>
</evidence>
<sequence>MMMDHNILIPLVSSLMMLVLGPLIIDVISVSNKIGRLFSAIARFLAHDDSVINSMVVDNDPPPSSQLLGGGVSCFDAMTVTTRLGLRWQRSGEAAMECQGCDIPMDATVDELLDRKMASEGELKDAFYVFDRNEDGFICASELWSVMRRLGFKEGQRYEDCMRMIHTFDEDRDGRISYLEFRRMMEDADGCALYFGIEGVLVILSTGVCGERAAVGGV</sequence>
<dbReference type="Proteomes" id="UP000000763">
    <property type="component" value="Chromosome 7"/>
</dbReference>
<accession>Q8L4G1</accession>
<name>Q8L4G1_ORYSJ</name>
<dbReference type="EMBL" id="AP004572">
    <property type="protein sequence ID" value="BAD30737.1"/>
    <property type="molecule type" value="Genomic_DNA"/>
</dbReference>
<dbReference type="SUPFAM" id="SSF47473">
    <property type="entry name" value="EF-hand"/>
    <property type="match status" value="1"/>
</dbReference>
<protein>
    <recommendedName>
        <fullName evidence="6">EF-hand domain-containing protein</fullName>
    </recommendedName>
</protein>
<reference evidence="8" key="2">
    <citation type="submission" date="2001-12" db="EMBL/GenBank/DDBJ databases">
        <title>Oryza sativa nipponbare(GA3) genomic DNA, chromosome 7, PAC clone:P0668C05.</title>
        <authorList>
            <person name="Sasaki T."/>
            <person name="Matsumoto T."/>
            <person name="Yamamoto K."/>
        </authorList>
    </citation>
    <scope>NUCLEOTIDE SEQUENCE</scope>
</reference>
<proteinExistence type="predicted"/>
<dbReference type="CDD" id="cd00051">
    <property type="entry name" value="EFh"/>
    <property type="match status" value="1"/>
</dbReference>
<reference evidence="9" key="4">
    <citation type="journal article" date="2008" name="Nucleic Acids Res.">
        <title>The rice annotation project database (RAP-DB): 2008 update.</title>
        <authorList>
            <consortium name="The rice annotation project (RAP)"/>
        </authorList>
    </citation>
    <scope>GENOME REANNOTATION</scope>
    <source>
        <strain evidence="9">cv. Nipponbare</strain>
    </source>
</reference>
<evidence type="ECO:0000256" key="4">
    <source>
        <dbReference type="ARBA" id="ARBA00022837"/>
    </source>
</evidence>
<dbReference type="InterPro" id="IPR011992">
    <property type="entry name" value="EF-hand-dom_pair"/>
</dbReference>
<dbReference type="InterPro" id="IPR039647">
    <property type="entry name" value="EF_hand_pair_protein_CML-like"/>
</dbReference>
<keyword evidence="4" id="KW-0106">Calcium</keyword>
<reference evidence="7" key="1">
    <citation type="submission" date="2001-06" db="EMBL/GenBank/DDBJ databases">
        <title>Oryza sativa nipponbare(GA3) genomic DNA, chromosome 7, BAC clone:OJ1118_B03.</title>
        <authorList>
            <person name="Sasaki T."/>
            <person name="Matsumoto T."/>
            <person name="Yamamoto K."/>
        </authorList>
    </citation>
    <scope>NUCLEOTIDE SEQUENCE</scope>
</reference>
<comment type="function">
    <text evidence="1">Potential calcium sensor.</text>
</comment>
<dbReference type="PROSITE" id="PS50222">
    <property type="entry name" value="EF_HAND_2"/>
    <property type="match status" value="2"/>
</dbReference>
<dbReference type="AlphaFoldDB" id="Q8L4G1"/>
<dbReference type="PANTHER" id="PTHR10891">
    <property type="entry name" value="EF-HAND CALCIUM-BINDING DOMAIN CONTAINING PROTEIN"/>
    <property type="match status" value="1"/>
</dbReference>
<feature type="domain" description="EF-hand" evidence="6">
    <location>
        <begin position="156"/>
        <end position="191"/>
    </location>
</feature>
<keyword evidence="5" id="KW-0812">Transmembrane</keyword>
<feature type="transmembrane region" description="Helical" evidence="5">
    <location>
        <begin position="7"/>
        <end position="25"/>
    </location>
</feature>
<dbReference type="PROSITE" id="PS00018">
    <property type="entry name" value="EF_HAND_1"/>
    <property type="match status" value="2"/>
</dbReference>
<evidence type="ECO:0000256" key="5">
    <source>
        <dbReference type="SAM" id="Phobius"/>
    </source>
</evidence>
<evidence type="ECO:0000313" key="9">
    <source>
        <dbReference type="Proteomes" id="UP000000763"/>
    </source>
</evidence>
<reference evidence="9" key="3">
    <citation type="journal article" date="2005" name="Nature">
        <title>The map-based sequence of the rice genome.</title>
        <authorList>
            <consortium name="International rice genome sequencing project (IRGSP)"/>
            <person name="Matsumoto T."/>
            <person name="Wu J."/>
            <person name="Kanamori H."/>
            <person name="Katayose Y."/>
            <person name="Fujisawa M."/>
            <person name="Namiki N."/>
            <person name="Mizuno H."/>
            <person name="Yamamoto K."/>
            <person name="Antonio B.A."/>
            <person name="Baba T."/>
            <person name="Sakata K."/>
            <person name="Nagamura Y."/>
            <person name="Aoki H."/>
            <person name="Arikawa K."/>
            <person name="Arita K."/>
            <person name="Bito T."/>
            <person name="Chiden Y."/>
            <person name="Fujitsuka N."/>
            <person name="Fukunaka R."/>
            <person name="Hamada M."/>
            <person name="Harada C."/>
            <person name="Hayashi A."/>
            <person name="Hijishita S."/>
            <person name="Honda M."/>
            <person name="Hosokawa S."/>
            <person name="Ichikawa Y."/>
            <person name="Idonuma A."/>
            <person name="Iijima M."/>
            <person name="Ikeda M."/>
            <person name="Ikeno M."/>
            <person name="Ito K."/>
            <person name="Ito S."/>
            <person name="Ito T."/>
            <person name="Ito Y."/>
            <person name="Ito Y."/>
            <person name="Iwabuchi A."/>
            <person name="Kamiya K."/>
            <person name="Karasawa W."/>
            <person name="Kurita K."/>
            <person name="Katagiri S."/>
            <person name="Kikuta A."/>
            <person name="Kobayashi H."/>
            <person name="Kobayashi N."/>
            <person name="Machita K."/>
            <person name="Maehara T."/>
            <person name="Masukawa M."/>
            <person name="Mizubayashi T."/>
            <person name="Mukai Y."/>
            <person name="Nagasaki H."/>
            <person name="Nagata Y."/>
            <person name="Naito S."/>
            <person name="Nakashima M."/>
            <person name="Nakama Y."/>
            <person name="Nakamichi Y."/>
            <person name="Nakamura M."/>
            <person name="Meguro A."/>
            <person name="Negishi M."/>
            <person name="Ohta I."/>
            <person name="Ohta T."/>
            <person name="Okamoto M."/>
            <person name="Ono N."/>
            <person name="Saji S."/>
            <person name="Sakaguchi M."/>
            <person name="Sakai K."/>
            <person name="Shibata M."/>
            <person name="Shimokawa T."/>
            <person name="Song J."/>
            <person name="Takazaki Y."/>
            <person name="Terasawa K."/>
            <person name="Tsugane M."/>
            <person name="Tsuji K."/>
            <person name="Ueda S."/>
            <person name="Waki K."/>
            <person name="Yamagata H."/>
            <person name="Yamamoto M."/>
            <person name="Yamamoto S."/>
            <person name="Yamane H."/>
            <person name="Yoshiki S."/>
            <person name="Yoshihara R."/>
            <person name="Yukawa K."/>
            <person name="Zhong H."/>
            <person name="Yano M."/>
            <person name="Yuan Q."/>
            <person name="Ouyang S."/>
            <person name="Liu J."/>
            <person name="Jones K.M."/>
            <person name="Gansberger K."/>
            <person name="Moffat K."/>
            <person name="Hill J."/>
            <person name="Bera J."/>
            <person name="Fadrosh D."/>
            <person name="Jin S."/>
            <person name="Johri S."/>
            <person name="Kim M."/>
            <person name="Overton L."/>
            <person name="Reardon M."/>
            <person name="Tsitrin T."/>
            <person name="Vuong H."/>
            <person name="Weaver B."/>
            <person name="Ciecko A."/>
            <person name="Tallon L."/>
            <person name="Jackson J."/>
            <person name="Pai G."/>
            <person name="Aken S.V."/>
            <person name="Utterback T."/>
            <person name="Reidmuller S."/>
            <person name="Feldblyum T."/>
            <person name="Hsiao J."/>
            <person name="Zismann V."/>
            <person name="Iobst S."/>
            <person name="de Vazeille A.R."/>
            <person name="Buell C.R."/>
            <person name="Ying K."/>
            <person name="Li Y."/>
            <person name="Lu T."/>
            <person name="Huang Y."/>
            <person name="Zhao Q."/>
            <person name="Feng Q."/>
            <person name="Zhang L."/>
            <person name="Zhu J."/>
            <person name="Weng Q."/>
            <person name="Mu J."/>
            <person name="Lu Y."/>
            <person name="Fan D."/>
            <person name="Liu Y."/>
            <person name="Guan J."/>
            <person name="Zhang Y."/>
            <person name="Yu S."/>
            <person name="Liu X."/>
            <person name="Zhang Y."/>
            <person name="Hong G."/>
            <person name="Han B."/>
            <person name="Choisne N."/>
            <person name="Demange N."/>
            <person name="Orjeda G."/>
            <person name="Samain S."/>
            <person name="Cattolico L."/>
            <person name="Pelletier E."/>
            <person name="Couloux A."/>
            <person name="Segurens B."/>
            <person name="Wincker P."/>
            <person name="D'Hont A."/>
            <person name="Scarpelli C."/>
            <person name="Weissenbach J."/>
            <person name="Salanoubat M."/>
            <person name="Quetier F."/>
            <person name="Yu Y."/>
            <person name="Kim H.R."/>
            <person name="Rambo T."/>
            <person name="Currie J."/>
            <person name="Collura K."/>
            <person name="Luo M."/>
            <person name="Yang T."/>
            <person name="Ammiraju J.S.S."/>
            <person name="Engler F."/>
            <person name="Soderlund C."/>
            <person name="Wing R.A."/>
            <person name="Palmer L.E."/>
            <person name="de la Bastide M."/>
            <person name="Spiegel L."/>
            <person name="Nascimento L."/>
            <person name="Zutavern T."/>
            <person name="O'Shaughnessy A."/>
            <person name="Dike S."/>
            <person name="Dedhia N."/>
            <person name="Preston R."/>
            <person name="Balija V."/>
            <person name="McCombie W.R."/>
            <person name="Chow T."/>
            <person name="Chen H."/>
            <person name="Chung M."/>
            <person name="Chen C."/>
            <person name="Shaw J."/>
            <person name="Wu H."/>
            <person name="Hsiao K."/>
            <person name="Chao Y."/>
            <person name="Chu M."/>
            <person name="Cheng C."/>
            <person name="Hour A."/>
            <person name="Lee P."/>
            <person name="Lin S."/>
            <person name="Lin Y."/>
            <person name="Liou J."/>
            <person name="Liu S."/>
            <person name="Hsing Y."/>
            <person name="Raghuvanshi S."/>
            <person name="Mohanty A."/>
            <person name="Bharti A.K."/>
            <person name="Gaur A."/>
            <person name="Gupta V."/>
            <person name="Kumar D."/>
            <person name="Ravi V."/>
            <person name="Vij S."/>
            <person name="Kapur A."/>
            <person name="Khurana P."/>
            <person name="Khurana P."/>
            <person name="Khurana J.P."/>
            <person name="Tyagi A.K."/>
            <person name="Gaikwad K."/>
            <person name="Singh A."/>
            <person name="Dalal V."/>
            <person name="Srivastava S."/>
            <person name="Dixit A."/>
            <person name="Pal A.K."/>
            <person name="Ghazi I.A."/>
            <person name="Yadav M."/>
            <person name="Pandit A."/>
            <person name="Bhargava A."/>
            <person name="Sureshbabu K."/>
            <person name="Batra K."/>
            <person name="Sharma T.R."/>
            <person name="Mohapatra T."/>
            <person name="Singh N.K."/>
            <person name="Messing J."/>
            <person name="Nelson A.B."/>
            <person name="Fuks G."/>
            <person name="Kavchok S."/>
            <person name="Keizer G."/>
            <person name="Linton E."/>
            <person name="Llaca V."/>
            <person name="Song R."/>
            <person name="Tanyolac B."/>
            <person name="Young S."/>
            <person name="Ho-Il K."/>
            <person name="Hahn J.H."/>
            <person name="Sangsakoo G."/>
            <person name="Vanavichit A."/>
            <person name="de Mattos Luiz.A.T."/>
            <person name="Zimmer P.D."/>
            <person name="Malone G."/>
            <person name="Dellagostin O."/>
            <person name="de Oliveira A.C."/>
            <person name="Bevan M."/>
            <person name="Bancroft I."/>
            <person name="Minx P."/>
            <person name="Cordum H."/>
            <person name="Wilson R."/>
            <person name="Cheng Z."/>
            <person name="Jin W."/>
            <person name="Jiang J."/>
            <person name="Leong S.A."/>
            <person name="Iwama H."/>
            <person name="Gojobori T."/>
            <person name="Itoh T."/>
            <person name="Niimura Y."/>
            <person name="Fujii Y."/>
            <person name="Habara T."/>
            <person name="Sakai H."/>
            <person name="Sato Y."/>
            <person name="Wilson G."/>
            <person name="Kumar K."/>
            <person name="McCouch S."/>
            <person name="Juretic N."/>
            <person name="Hoen D."/>
            <person name="Wright S."/>
            <person name="Bruskiewich R."/>
            <person name="Bureau T."/>
            <person name="Miyao A."/>
            <person name="Hirochika H."/>
            <person name="Nishikawa T."/>
            <person name="Kadowaki K."/>
            <person name="Sugiura M."/>
            <person name="Burr B."/>
            <person name="Sasaki T."/>
        </authorList>
    </citation>
    <scope>NUCLEOTIDE SEQUENCE [LARGE SCALE GENOMIC DNA]</scope>
    <source>
        <strain evidence="9">cv. Nipponbare</strain>
    </source>
</reference>
<organism evidence="7 9">
    <name type="scientific">Oryza sativa subsp. japonica</name>
    <name type="common">Rice</name>
    <dbReference type="NCBI Taxonomy" id="39947"/>
    <lineage>
        <taxon>Eukaryota</taxon>
        <taxon>Viridiplantae</taxon>
        <taxon>Streptophyta</taxon>
        <taxon>Embryophyta</taxon>
        <taxon>Tracheophyta</taxon>
        <taxon>Spermatophyta</taxon>
        <taxon>Magnoliopsida</taxon>
        <taxon>Liliopsida</taxon>
        <taxon>Poales</taxon>
        <taxon>Poaceae</taxon>
        <taxon>BOP clade</taxon>
        <taxon>Oryzoideae</taxon>
        <taxon>Oryzeae</taxon>
        <taxon>Oryzinae</taxon>
        <taxon>Oryza</taxon>
        <taxon>Oryza sativa</taxon>
    </lineage>
</organism>
<feature type="domain" description="EF-hand" evidence="6">
    <location>
        <begin position="118"/>
        <end position="153"/>
    </location>
</feature>
<dbReference type="EMBL" id="AP003740">
    <property type="protein sequence ID" value="BAC06921.1"/>
    <property type="molecule type" value="Genomic_DNA"/>
</dbReference>
<gene>
    <name evidence="7" type="primary">OJ1118_B03.113</name>
    <name evidence="8" type="synonym">P0668C05.104</name>
</gene>
<keyword evidence="5" id="KW-1133">Transmembrane helix</keyword>
<keyword evidence="5" id="KW-0472">Membrane</keyword>
<dbReference type="Pfam" id="PF13499">
    <property type="entry name" value="EF-hand_7"/>
    <property type="match status" value="1"/>
</dbReference>
<evidence type="ECO:0000313" key="7">
    <source>
        <dbReference type="EMBL" id="BAC06921.1"/>
    </source>
</evidence>
<dbReference type="GO" id="GO:0005509">
    <property type="term" value="F:calcium ion binding"/>
    <property type="evidence" value="ECO:0007669"/>
    <property type="project" value="InterPro"/>
</dbReference>
<dbReference type="Gene3D" id="1.10.238.10">
    <property type="entry name" value="EF-hand"/>
    <property type="match status" value="1"/>
</dbReference>
<evidence type="ECO:0000256" key="3">
    <source>
        <dbReference type="ARBA" id="ARBA00022737"/>
    </source>
</evidence>